<evidence type="ECO:0000256" key="4">
    <source>
        <dbReference type="ARBA" id="ARBA00022692"/>
    </source>
</evidence>
<keyword evidence="9 12" id="KW-0675">Receptor</keyword>
<evidence type="ECO:0000259" key="15">
    <source>
        <dbReference type="PROSITE" id="PS50262"/>
    </source>
</evidence>
<gene>
    <name evidence="16" type="ORF">GDO78_014996</name>
</gene>
<dbReference type="PROSITE" id="PS00237">
    <property type="entry name" value="G_PROTEIN_RECEP_F1_1"/>
    <property type="match status" value="1"/>
</dbReference>
<feature type="compositionally biased region" description="Basic and acidic residues" evidence="13">
    <location>
        <begin position="343"/>
        <end position="352"/>
    </location>
</feature>
<feature type="compositionally biased region" description="Polar residues" evidence="13">
    <location>
        <begin position="353"/>
        <end position="366"/>
    </location>
</feature>
<dbReference type="GO" id="GO:0060326">
    <property type="term" value="P:cell chemotaxis"/>
    <property type="evidence" value="ECO:0007669"/>
    <property type="project" value="TreeGrafter"/>
</dbReference>
<evidence type="ECO:0000256" key="12">
    <source>
        <dbReference type="RuleBase" id="RU000688"/>
    </source>
</evidence>
<keyword evidence="17" id="KW-1185">Reference proteome</keyword>
<feature type="transmembrane region" description="Helical" evidence="14">
    <location>
        <begin position="215"/>
        <end position="237"/>
    </location>
</feature>
<dbReference type="InterPro" id="IPR050119">
    <property type="entry name" value="CCR1-9-like"/>
</dbReference>
<evidence type="ECO:0000256" key="14">
    <source>
        <dbReference type="SAM" id="Phobius"/>
    </source>
</evidence>
<name>A0A8J6EE40_ELECQ</name>
<dbReference type="InterPro" id="IPR000355">
    <property type="entry name" value="Chemokine_rcpt"/>
</dbReference>
<dbReference type="PRINTS" id="PR00237">
    <property type="entry name" value="GPCRRHODOPSN"/>
</dbReference>
<dbReference type="GO" id="GO:0015026">
    <property type="term" value="F:coreceptor activity"/>
    <property type="evidence" value="ECO:0007669"/>
    <property type="project" value="InterPro"/>
</dbReference>
<keyword evidence="7 14" id="KW-0472">Membrane</keyword>
<feature type="transmembrane region" description="Helical" evidence="14">
    <location>
        <begin position="258"/>
        <end position="281"/>
    </location>
</feature>
<evidence type="ECO:0000313" key="16">
    <source>
        <dbReference type="EMBL" id="KAG9467410.1"/>
    </source>
</evidence>
<evidence type="ECO:0000256" key="3">
    <source>
        <dbReference type="ARBA" id="ARBA00022475"/>
    </source>
</evidence>
<keyword evidence="5 14" id="KW-1133">Transmembrane helix</keyword>
<dbReference type="Proteomes" id="UP000770717">
    <property type="component" value="Unassembled WGS sequence"/>
</dbReference>
<dbReference type="PANTHER" id="PTHR10489">
    <property type="entry name" value="CELL ADHESION MOLECULE"/>
    <property type="match status" value="1"/>
</dbReference>
<dbReference type="GO" id="GO:0019957">
    <property type="term" value="F:C-C chemokine binding"/>
    <property type="evidence" value="ECO:0007669"/>
    <property type="project" value="TreeGrafter"/>
</dbReference>
<dbReference type="InterPro" id="IPR000276">
    <property type="entry name" value="GPCR_Rhodpsn"/>
</dbReference>
<feature type="domain" description="G-protein coupled receptors family 1 profile" evidence="15">
    <location>
        <begin position="74"/>
        <end position="314"/>
    </location>
</feature>
<keyword evidence="11 12" id="KW-0807">Transducer</keyword>
<feature type="transmembrane region" description="Helical" evidence="14">
    <location>
        <begin position="176"/>
        <end position="195"/>
    </location>
</feature>
<evidence type="ECO:0000256" key="6">
    <source>
        <dbReference type="ARBA" id="ARBA00023040"/>
    </source>
</evidence>
<comment type="caution">
    <text evidence="16">The sequence shown here is derived from an EMBL/GenBank/DDBJ whole genome shotgun (WGS) entry which is preliminary data.</text>
</comment>
<feature type="transmembrane region" description="Helical" evidence="14">
    <location>
        <begin position="63"/>
        <end position="84"/>
    </location>
</feature>
<evidence type="ECO:0000256" key="8">
    <source>
        <dbReference type="ARBA" id="ARBA00023157"/>
    </source>
</evidence>
<evidence type="ECO:0000256" key="10">
    <source>
        <dbReference type="ARBA" id="ARBA00023180"/>
    </source>
</evidence>
<dbReference type="GO" id="GO:0006955">
    <property type="term" value="P:immune response"/>
    <property type="evidence" value="ECO:0007669"/>
    <property type="project" value="TreeGrafter"/>
</dbReference>
<feature type="transmembrane region" description="Helical" evidence="14">
    <location>
        <begin position="96"/>
        <end position="115"/>
    </location>
</feature>
<dbReference type="GO" id="GO:0016494">
    <property type="term" value="F:C-X-C chemokine receptor activity"/>
    <property type="evidence" value="ECO:0007669"/>
    <property type="project" value="InterPro"/>
</dbReference>
<dbReference type="OrthoDB" id="5970631at2759"/>
<keyword evidence="4 12" id="KW-0812">Transmembrane</keyword>
<dbReference type="Gene3D" id="1.20.1070.10">
    <property type="entry name" value="Rhodopsin 7-helix transmembrane proteins"/>
    <property type="match status" value="1"/>
</dbReference>
<protein>
    <recommendedName>
        <fullName evidence="2">C-X-C chemokine receptor type 6</fullName>
    </recommendedName>
</protein>
<evidence type="ECO:0000256" key="13">
    <source>
        <dbReference type="SAM" id="MobiDB-lite"/>
    </source>
</evidence>
<evidence type="ECO:0000256" key="1">
    <source>
        <dbReference type="ARBA" id="ARBA00004651"/>
    </source>
</evidence>
<comment type="subcellular location">
    <subcellularLocation>
        <location evidence="1">Cell membrane</location>
        <topology evidence="1">Multi-pass membrane protein</topology>
    </subcellularLocation>
</comment>
<dbReference type="GO" id="GO:0009897">
    <property type="term" value="C:external side of plasma membrane"/>
    <property type="evidence" value="ECO:0007669"/>
    <property type="project" value="TreeGrafter"/>
</dbReference>
<dbReference type="AlphaFoldDB" id="A0A8J6EE40"/>
<evidence type="ECO:0000256" key="5">
    <source>
        <dbReference type="ARBA" id="ARBA00022989"/>
    </source>
</evidence>
<dbReference type="PRINTS" id="PR01105">
    <property type="entry name" value="CXCCHMKINER6"/>
</dbReference>
<proteinExistence type="inferred from homology"/>
<reference evidence="16" key="1">
    <citation type="thesis" date="2020" institute="ProQuest LLC" country="789 East Eisenhower Parkway, Ann Arbor, MI, USA">
        <title>Comparative Genomics and Chromosome Evolution.</title>
        <authorList>
            <person name="Mudd A.B."/>
        </authorList>
    </citation>
    <scope>NUCLEOTIDE SEQUENCE</scope>
    <source>
        <strain evidence="16">HN-11 Male</strain>
        <tissue evidence="16">Kidney and liver</tissue>
    </source>
</reference>
<keyword evidence="3" id="KW-1003">Cell membrane</keyword>
<feature type="region of interest" description="Disordered" evidence="13">
    <location>
        <begin position="343"/>
        <end position="366"/>
    </location>
</feature>
<dbReference type="GO" id="GO:0007204">
    <property type="term" value="P:positive regulation of cytosolic calcium ion concentration"/>
    <property type="evidence" value="ECO:0007669"/>
    <property type="project" value="TreeGrafter"/>
</dbReference>
<keyword evidence="8" id="KW-1015">Disulfide bond</keyword>
<keyword evidence="10" id="KW-0325">Glycoprotein</keyword>
<dbReference type="InterPro" id="IPR017452">
    <property type="entry name" value="GPCR_Rhodpsn_7TM"/>
</dbReference>
<dbReference type="GO" id="GO:0016493">
    <property type="term" value="F:C-C chemokine receptor activity"/>
    <property type="evidence" value="ECO:0007669"/>
    <property type="project" value="TreeGrafter"/>
</dbReference>
<feature type="transmembrane region" description="Helical" evidence="14">
    <location>
        <begin position="301"/>
        <end position="321"/>
    </location>
</feature>
<dbReference type="EMBL" id="WNTK01001407">
    <property type="protein sequence ID" value="KAG9467410.1"/>
    <property type="molecule type" value="Genomic_DNA"/>
</dbReference>
<evidence type="ECO:0000256" key="2">
    <source>
        <dbReference type="ARBA" id="ARBA00019717"/>
    </source>
</evidence>
<dbReference type="InterPro" id="IPR002235">
    <property type="entry name" value="Chemokine_CXCR6"/>
</dbReference>
<organism evidence="16 17">
    <name type="scientific">Eleutherodactylus coqui</name>
    <name type="common">Puerto Rican coqui</name>
    <dbReference type="NCBI Taxonomy" id="57060"/>
    <lineage>
        <taxon>Eukaryota</taxon>
        <taxon>Metazoa</taxon>
        <taxon>Chordata</taxon>
        <taxon>Craniata</taxon>
        <taxon>Vertebrata</taxon>
        <taxon>Euteleostomi</taxon>
        <taxon>Amphibia</taxon>
        <taxon>Batrachia</taxon>
        <taxon>Anura</taxon>
        <taxon>Neobatrachia</taxon>
        <taxon>Hyloidea</taxon>
        <taxon>Eleutherodactylidae</taxon>
        <taxon>Eleutherodactylinae</taxon>
        <taxon>Eleutherodactylus</taxon>
        <taxon>Eleutherodactylus</taxon>
    </lineage>
</organism>
<keyword evidence="6 12" id="KW-0297">G-protein coupled receptor</keyword>
<evidence type="ECO:0000256" key="7">
    <source>
        <dbReference type="ARBA" id="ARBA00023136"/>
    </source>
</evidence>
<evidence type="ECO:0000256" key="9">
    <source>
        <dbReference type="ARBA" id="ARBA00023170"/>
    </source>
</evidence>
<accession>A0A8J6EE40</accession>
<dbReference type="Pfam" id="PF00001">
    <property type="entry name" value="7tm_1"/>
    <property type="match status" value="1"/>
</dbReference>
<comment type="similarity">
    <text evidence="12">Belongs to the G-protein coupled receptor 1 family.</text>
</comment>
<dbReference type="GO" id="GO:0019722">
    <property type="term" value="P:calcium-mediated signaling"/>
    <property type="evidence" value="ECO:0007669"/>
    <property type="project" value="TreeGrafter"/>
</dbReference>
<dbReference type="PRINTS" id="PR00657">
    <property type="entry name" value="CCCHEMOKINER"/>
</dbReference>
<dbReference type="GO" id="GO:0006954">
    <property type="term" value="P:inflammatory response"/>
    <property type="evidence" value="ECO:0007669"/>
    <property type="project" value="InterPro"/>
</dbReference>
<dbReference type="PROSITE" id="PS50262">
    <property type="entry name" value="G_PROTEIN_RECEP_F1_2"/>
    <property type="match status" value="1"/>
</dbReference>
<dbReference type="PANTHER" id="PTHR10489:SF705">
    <property type="entry name" value="C-X-C CHEMOKINE RECEPTOR TYPE 6"/>
    <property type="match status" value="1"/>
</dbReference>
<evidence type="ECO:0000313" key="17">
    <source>
        <dbReference type="Proteomes" id="UP000770717"/>
    </source>
</evidence>
<dbReference type="SUPFAM" id="SSF81321">
    <property type="entry name" value="Family A G protein-coupled receptor-like"/>
    <property type="match status" value="1"/>
</dbReference>
<sequence>MAALRGSLQWRTALNLGALAAFRGSLQRSPVSNVEAVAPAAAGDRQYAQAAAAGDKSGKAVRAYSTTCALGLVGNVLIIIVFVLYEKVKTLTDAFLVNLAIADILFLLTLPFLVYESAHGWVFGNVMCRIVRGTYRVNLYTSMLTLTSITFDRFVSITRVTKANKYQVTKHKWRTGVCAALWALALLLAIPQFLYNKVHNGAECFEFYEPPTVELVVVSCQMTVGFILPLTSMIICYSFIARTLVNARGVQKKKSIKIIVAIVLVFIATQLPHNALVLAYTLDKTLQSDISFRTVSIIMEAIAYIHSCLNPILYFFVGTKFRKHFWKMLKRLGISKAREETTDHLRTTDGDSKNVSASTNICTTSV</sequence>
<evidence type="ECO:0000256" key="11">
    <source>
        <dbReference type="ARBA" id="ARBA00023224"/>
    </source>
</evidence>